<proteinExistence type="predicted"/>
<keyword evidence="3" id="KW-1185">Reference proteome</keyword>
<reference evidence="2" key="1">
    <citation type="journal article" date="2023" name="Mol. Phylogenet. Evol.">
        <title>Genome-scale phylogeny and comparative genomics of the fungal order Sordariales.</title>
        <authorList>
            <person name="Hensen N."/>
            <person name="Bonometti L."/>
            <person name="Westerberg I."/>
            <person name="Brannstrom I.O."/>
            <person name="Guillou S."/>
            <person name="Cros-Aarteil S."/>
            <person name="Calhoun S."/>
            <person name="Haridas S."/>
            <person name="Kuo A."/>
            <person name="Mondo S."/>
            <person name="Pangilinan J."/>
            <person name="Riley R."/>
            <person name="LaButti K."/>
            <person name="Andreopoulos B."/>
            <person name="Lipzen A."/>
            <person name="Chen C."/>
            <person name="Yan M."/>
            <person name="Daum C."/>
            <person name="Ng V."/>
            <person name="Clum A."/>
            <person name="Steindorff A."/>
            <person name="Ohm R.A."/>
            <person name="Martin F."/>
            <person name="Silar P."/>
            <person name="Natvig D.O."/>
            <person name="Lalanne C."/>
            <person name="Gautier V."/>
            <person name="Ament-Velasquez S.L."/>
            <person name="Kruys A."/>
            <person name="Hutchinson M.I."/>
            <person name="Powell A.J."/>
            <person name="Barry K."/>
            <person name="Miller A.N."/>
            <person name="Grigoriev I.V."/>
            <person name="Debuchy R."/>
            <person name="Gladieux P."/>
            <person name="Hiltunen Thoren M."/>
            <person name="Johannesson H."/>
        </authorList>
    </citation>
    <scope>NUCLEOTIDE SEQUENCE</scope>
    <source>
        <strain evidence="2">CBS 731.68</strain>
    </source>
</reference>
<protein>
    <submittedName>
        <fullName evidence="2">Uncharacterized protein</fullName>
    </submittedName>
</protein>
<feature type="compositionally biased region" description="Polar residues" evidence="1">
    <location>
        <begin position="51"/>
        <end position="63"/>
    </location>
</feature>
<dbReference type="Proteomes" id="UP001302602">
    <property type="component" value="Unassembled WGS sequence"/>
</dbReference>
<gene>
    <name evidence="2" type="ORF">N657DRAFT_267170</name>
</gene>
<reference evidence="2" key="2">
    <citation type="submission" date="2023-05" db="EMBL/GenBank/DDBJ databases">
        <authorList>
            <consortium name="Lawrence Berkeley National Laboratory"/>
            <person name="Steindorff A."/>
            <person name="Hensen N."/>
            <person name="Bonometti L."/>
            <person name="Westerberg I."/>
            <person name="Brannstrom I.O."/>
            <person name="Guillou S."/>
            <person name="Cros-Aarteil S."/>
            <person name="Calhoun S."/>
            <person name="Haridas S."/>
            <person name="Kuo A."/>
            <person name="Mondo S."/>
            <person name="Pangilinan J."/>
            <person name="Riley R."/>
            <person name="Labutti K."/>
            <person name="Andreopoulos B."/>
            <person name="Lipzen A."/>
            <person name="Chen C."/>
            <person name="Yanf M."/>
            <person name="Daum C."/>
            <person name="Ng V."/>
            <person name="Clum A."/>
            <person name="Ohm R."/>
            <person name="Martin F."/>
            <person name="Silar P."/>
            <person name="Natvig D."/>
            <person name="Lalanne C."/>
            <person name="Gautier V."/>
            <person name="Ament-Velasquez S.L."/>
            <person name="Kruys A."/>
            <person name="Hutchinson M.I."/>
            <person name="Powell A.J."/>
            <person name="Barry K."/>
            <person name="Miller A.N."/>
            <person name="Grigoriev I.V."/>
            <person name="Debuchy R."/>
            <person name="Gladieux P."/>
            <person name="Thoren M.H."/>
            <person name="Johannesson H."/>
        </authorList>
    </citation>
    <scope>NUCLEOTIDE SEQUENCE</scope>
    <source>
        <strain evidence="2">CBS 731.68</strain>
    </source>
</reference>
<name>A0AAN6Z4M4_9PEZI</name>
<feature type="compositionally biased region" description="Polar residues" evidence="1">
    <location>
        <begin position="30"/>
        <end position="41"/>
    </location>
</feature>
<evidence type="ECO:0000313" key="3">
    <source>
        <dbReference type="Proteomes" id="UP001302602"/>
    </source>
</evidence>
<accession>A0AAN6Z4M4</accession>
<dbReference type="AlphaFoldDB" id="A0AAN6Z4M4"/>
<dbReference type="EMBL" id="MU853225">
    <property type="protein sequence ID" value="KAK4125465.1"/>
    <property type="molecule type" value="Genomic_DNA"/>
</dbReference>
<dbReference type="RefSeq" id="XP_062649236.1">
    <property type="nucleotide sequence ID" value="XM_062786522.1"/>
</dbReference>
<feature type="compositionally biased region" description="Polar residues" evidence="1">
    <location>
        <begin position="100"/>
        <end position="113"/>
    </location>
</feature>
<feature type="region of interest" description="Disordered" evidence="1">
    <location>
        <begin position="1"/>
        <end position="117"/>
    </location>
</feature>
<organism evidence="2 3">
    <name type="scientific">Parathielavia appendiculata</name>
    <dbReference type="NCBI Taxonomy" id="2587402"/>
    <lineage>
        <taxon>Eukaryota</taxon>
        <taxon>Fungi</taxon>
        <taxon>Dikarya</taxon>
        <taxon>Ascomycota</taxon>
        <taxon>Pezizomycotina</taxon>
        <taxon>Sordariomycetes</taxon>
        <taxon>Sordariomycetidae</taxon>
        <taxon>Sordariales</taxon>
        <taxon>Chaetomiaceae</taxon>
        <taxon>Parathielavia</taxon>
    </lineage>
</organism>
<evidence type="ECO:0000313" key="2">
    <source>
        <dbReference type="EMBL" id="KAK4125465.1"/>
    </source>
</evidence>
<comment type="caution">
    <text evidence="2">The sequence shown here is derived from an EMBL/GenBank/DDBJ whole genome shotgun (WGS) entry which is preliminary data.</text>
</comment>
<sequence length="136" mass="14030">MGEPKMEDDPQVLSMATTLEAESLSRDSSEATQTSTAQNLAHSLAGISAVSAGSPSSDPQQSRPIAIAPAMYPASGTSHASTAPAPGGNLVREHPDLPFSASTHCKNSSSPTRQVPGGCDLTDTLLASNWSLARWL</sequence>
<dbReference type="GeneID" id="87823290"/>
<evidence type="ECO:0000256" key="1">
    <source>
        <dbReference type="SAM" id="MobiDB-lite"/>
    </source>
</evidence>